<dbReference type="Proteomes" id="UP000887578">
    <property type="component" value="Unplaced"/>
</dbReference>
<dbReference type="InterPro" id="IPR000215">
    <property type="entry name" value="Serpin_fam"/>
</dbReference>
<organism evidence="4 5">
    <name type="scientific">Panagrolaimus davidi</name>
    <dbReference type="NCBI Taxonomy" id="227884"/>
    <lineage>
        <taxon>Eukaryota</taxon>
        <taxon>Metazoa</taxon>
        <taxon>Ecdysozoa</taxon>
        <taxon>Nematoda</taxon>
        <taxon>Chromadorea</taxon>
        <taxon>Rhabditida</taxon>
        <taxon>Tylenchina</taxon>
        <taxon>Panagrolaimomorpha</taxon>
        <taxon>Panagrolaimoidea</taxon>
        <taxon>Panagrolaimidae</taxon>
        <taxon>Panagrolaimus</taxon>
    </lineage>
</organism>
<reference evidence="5" key="1">
    <citation type="submission" date="2022-11" db="UniProtKB">
        <authorList>
            <consortium name="WormBaseParasite"/>
        </authorList>
    </citation>
    <scope>IDENTIFICATION</scope>
</reference>
<dbReference type="WBParaSite" id="PDA_v2.g22217.t1">
    <property type="protein sequence ID" value="PDA_v2.g22217.t1"/>
    <property type="gene ID" value="PDA_v2.g22217"/>
</dbReference>
<dbReference type="PANTHER" id="PTHR11461">
    <property type="entry name" value="SERINE PROTEASE INHIBITOR, SERPIN"/>
    <property type="match status" value="1"/>
</dbReference>
<evidence type="ECO:0000256" key="1">
    <source>
        <dbReference type="ARBA" id="ARBA00009500"/>
    </source>
</evidence>
<dbReference type="PROSITE" id="PS00284">
    <property type="entry name" value="SERPIN"/>
    <property type="match status" value="1"/>
</dbReference>
<comment type="similarity">
    <text evidence="1 2">Belongs to the serpin family.</text>
</comment>
<dbReference type="SUPFAM" id="SSF56574">
    <property type="entry name" value="Serpins"/>
    <property type="match status" value="1"/>
</dbReference>
<dbReference type="PANTHER" id="PTHR11461:SF211">
    <property type="entry name" value="GH10112P-RELATED"/>
    <property type="match status" value="1"/>
</dbReference>
<accession>A0A914Q4W0</accession>
<dbReference type="SMART" id="SM00093">
    <property type="entry name" value="SERPIN"/>
    <property type="match status" value="1"/>
</dbReference>
<dbReference type="CDD" id="cd00172">
    <property type="entry name" value="serpin"/>
    <property type="match status" value="1"/>
</dbReference>
<name>A0A914Q4W0_9BILA</name>
<dbReference type="GO" id="GO:0005615">
    <property type="term" value="C:extracellular space"/>
    <property type="evidence" value="ECO:0007669"/>
    <property type="project" value="InterPro"/>
</dbReference>
<evidence type="ECO:0000256" key="2">
    <source>
        <dbReference type="RuleBase" id="RU000411"/>
    </source>
</evidence>
<dbReference type="InterPro" id="IPR042178">
    <property type="entry name" value="Serpin_sf_1"/>
</dbReference>
<dbReference type="InterPro" id="IPR036186">
    <property type="entry name" value="Serpin_sf"/>
</dbReference>
<keyword evidence="4" id="KW-1185">Reference proteome</keyword>
<dbReference type="InterPro" id="IPR023795">
    <property type="entry name" value="Serpin_CS"/>
</dbReference>
<protein>
    <submittedName>
        <fullName evidence="5">Serpin domain-containing protein</fullName>
    </submittedName>
</protein>
<evidence type="ECO:0000313" key="4">
    <source>
        <dbReference type="Proteomes" id="UP000887578"/>
    </source>
</evidence>
<proteinExistence type="inferred from homology"/>
<dbReference type="Pfam" id="PF00079">
    <property type="entry name" value="Serpin"/>
    <property type="match status" value="1"/>
</dbReference>
<feature type="domain" description="Serpin" evidence="3">
    <location>
        <begin position="1"/>
        <end position="331"/>
    </location>
</feature>
<dbReference type="AlphaFoldDB" id="A0A914Q4W0"/>
<dbReference type="InterPro" id="IPR023796">
    <property type="entry name" value="Serpin_dom"/>
</dbReference>
<evidence type="ECO:0000259" key="3">
    <source>
        <dbReference type="SMART" id="SM00093"/>
    </source>
</evidence>
<dbReference type="Gene3D" id="3.30.497.10">
    <property type="entry name" value="Antithrombin, subunit I, domain 2"/>
    <property type="match status" value="1"/>
</dbReference>
<evidence type="ECO:0000313" key="5">
    <source>
        <dbReference type="WBParaSite" id="PDA_v2.g22217.t1"/>
    </source>
</evidence>
<sequence>MALLGADGNTAKEIQSAIANGANIDDIHEHFSYINDFINNNINQDSLRMVNKVYFDEHLNLMDAYKNEIKEYYNGNFELVNFSDNETVAFNINKFVADFTKNEIQNLAEPQMFDNGTAMVFINAILFEKNWASPFKSQSWKTKFYSSQNSTTEVSMMEKEIYSRYSENEKYQFLELPYENNLFSMFLILPRKQFELSKILKDIKVTEILDLITLSNPVNVNVTIPQFSIESNINLQNTLNELNINDAFNSMKANFSNLSIEKVFISKIVHKAVIKVSEKGTKAAAATLGGLQYIAKYESTIKPPKFIADHPFLYLIVDQHKHIHFIGTFYN</sequence>
<dbReference type="GO" id="GO:0004867">
    <property type="term" value="F:serine-type endopeptidase inhibitor activity"/>
    <property type="evidence" value="ECO:0007669"/>
    <property type="project" value="InterPro"/>
</dbReference>
<dbReference type="Gene3D" id="2.30.39.10">
    <property type="entry name" value="Alpha-1-antitrypsin, domain 1"/>
    <property type="match status" value="1"/>
</dbReference>
<dbReference type="InterPro" id="IPR042185">
    <property type="entry name" value="Serpin_sf_2"/>
</dbReference>